<reference evidence="2 3" key="1">
    <citation type="journal article" date="2021" name="Elife">
        <title>Chloroplast acquisition without the gene transfer in kleptoplastic sea slugs, Plakobranchus ocellatus.</title>
        <authorList>
            <person name="Maeda T."/>
            <person name="Takahashi S."/>
            <person name="Yoshida T."/>
            <person name="Shimamura S."/>
            <person name="Takaki Y."/>
            <person name="Nagai Y."/>
            <person name="Toyoda A."/>
            <person name="Suzuki Y."/>
            <person name="Arimoto A."/>
            <person name="Ishii H."/>
            <person name="Satoh N."/>
            <person name="Nishiyama T."/>
            <person name="Hasebe M."/>
            <person name="Maruyama T."/>
            <person name="Minagawa J."/>
            <person name="Obokata J."/>
            <person name="Shigenobu S."/>
        </authorList>
    </citation>
    <scope>NUCLEOTIDE SEQUENCE [LARGE SCALE GENOMIC DNA]</scope>
</reference>
<accession>A0AAV3Y5M5</accession>
<dbReference type="Proteomes" id="UP000735302">
    <property type="component" value="Unassembled WGS sequence"/>
</dbReference>
<feature type="compositionally biased region" description="Polar residues" evidence="1">
    <location>
        <begin position="13"/>
        <end position="23"/>
    </location>
</feature>
<dbReference type="AlphaFoldDB" id="A0AAV3Y5M5"/>
<feature type="compositionally biased region" description="Pro residues" evidence="1">
    <location>
        <begin position="58"/>
        <end position="68"/>
    </location>
</feature>
<feature type="compositionally biased region" description="Basic and acidic residues" evidence="1">
    <location>
        <begin position="34"/>
        <end position="48"/>
    </location>
</feature>
<organism evidence="2 3">
    <name type="scientific">Plakobranchus ocellatus</name>
    <dbReference type="NCBI Taxonomy" id="259542"/>
    <lineage>
        <taxon>Eukaryota</taxon>
        <taxon>Metazoa</taxon>
        <taxon>Spiralia</taxon>
        <taxon>Lophotrochozoa</taxon>
        <taxon>Mollusca</taxon>
        <taxon>Gastropoda</taxon>
        <taxon>Heterobranchia</taxon>
        <taxon>Euthyneura</taxon>
        <taxon>Panpulmonata</taxon>
        <taxon>Sacoglossa</taxon>
        <taxon>Placobranchoidea</taxon>
        <taxon>Plakobranchidae</taxon>
        <taxon>Plakobranchus</taxon>
    </lineage>
</organism>
<protein>
    <submittedName>
        <fullName evidence="2">Uncharacterized protein</fullName>
    </submittedName>
</protein>
<proteinExistence type="predicted"/>
<evidence type="ECO:0000256" key="1">
    <source>
        <dbReference type="SAM" id="MobiDB-lite"/>
    </source>
</evidence>
<name>A0AAV3Y5M5_9GAST</name>
<feature type="region of interest" description="Disordered" evidence="1">
    <location>
        <begin position="1"/>
        <end position="119"/>
    </location>
</feature>
<comment type="caution">
    <text evidence="2">The sequence shown here is derived from an EMBL/GenBank/DDBJ whole genome shotgun (WGS) entry which is preliminary data.</text>
</comment>
<dbReference type="EMBL" id="BLXT01000469">
    <property type="protein sequence ID" value="GFN77378.1"/>
    <property type="molecule type" value="Genomic_DNA"/>
</dbReference>
<evidence type="ECO:0000313" key="2">
    <source>
        <dbReference type="EMBL" id="GFN77378.1"/>
    </source>
</evidence>
<gene>
    <name evidence="2" type="ORF">PoB_000388400</name>
</gene>
<keyword evidence="3" id="KW-1185">Reference proteome</keyword>
<sequence>MSQRFSDVCDSLILNTPSPSSPKSRGLQAPTYRQHQEEDLGDDHDHHLQQQQQRPQFRQPPQPSPPRPIQQQRRHAGGGGGGLWAVGNQGMSYSHLGPPGVLAGSAPASLCRQESAPPR</sequence>
<evidence type="ECO:0000313" key="3">
    <source>
        <dbReference type="Proteomes" id="UP000735302"/>
    </source>
</evidence>